<feature type="repeat" description="ANK" evidence="3">
    <location>
        <begin position="76"/>
        <end position="105"/>
    </location>
</feature>
<keyword evidence="1" id="KW-0677">Repeat</keyword>
<reference evidence="4 5" key="1">
    <citation type="journal article" date="2014" name="Genome Biol. Evol.">
        <title>The secreted proteins of Achlya hypogyna and Thraustotheca clavata identify the ancestral oomycete secretome and reveal gene acquisitions by horizontal gene transfer.</title>
        <authorList>
            <person name="Misner I."/>
            <person name="Blouin N."/>
            <person name="Leonard G."/>
            <person name="Richards T.A."/>
            <person name="Lane C.E."/>
        </authorList>
    </citation>
    <scope>NUCLEOTIDE SEQUENCE [LARGE SCALE GENOMIC DNA]</scope>
    <source>
        <strain evidence="4 5">ATCC 48635</strain>
    </source>
</reference>
<sequence>MNWFRNPGKALYEAACEGKESEVARLVQKGAPIEWTDKIGDTPLCCAARLGRDGVVQQLIAAGANVHHKRSFWLCTPLHSAANDGHVTTVRLLIAAGADVNAVDNVRCEHDTAHHALGQDNATPLHLASREGKDTMALTPESKLTSASTSVWTYR</sequence>
<proteinExistence type="predicted"/>
<organism evidence="4 5">
    <name type="scientific">Achlya hypogyna</name>
    <name type="common">Oomycete</name>
    <name type="synonym">Protoachlya hypogyna</name>
    <dbReference type="NCBI Taxonomy" id="1202772"/>
    <lineage>
        <taxon>Eukaryota</taxon>
        <taxon>Sar</taxon>
        <taxon>Stramenopiles</taxon>
        <taxon>Oomycota</taxon>
        <taxon>Saprolegniomycetes</taxon>
        <taxon>Saprolegniales</taxon>
        <taxon>Achlyaceae</taxon>
        <taxon>Achlya</taxon>
    </lineage>
</organism>
<dbReference type="PANTHER" id="PTHR24171">
    <property type="entry name" value="ANKYRIN REPEAT DOMAIN-CONTAINING PROTEIN 39-RELATED"/>
    <property type="match status" value="1"/>
</dbReference>
<dbReference type="SUPFAM" id="SSF48403">
    <property type="entry name" value="Ankyrin repeat"/>
    <property type="match status" value="1"/>
</dbReference>
<dbReference type="Pfam" id="PF00023">
    <property type="entry name" value="Ank"/>
    <property type="match status" value="1"/>
</dbReference>
<dbReference type="InterPro" id="IPR036770">
    <property type="entry name" value="Ankyrin_rpt-contain_sf"/>
</dbReference>
<evidence type="ECO:0000256" key="3">
    <source>
        <dbReference type="PROSITE-ProRule" id="PRU00023"/>
    </source>
</evidence>
<evidence type="ECO:0000256" key="1">
    <source>
        <dbReference type="ARBA" id="ARBA00022737"/>
    </source>
</evidence>
<dbReference type="Pfam" id="PF12796">
    <property type="entry name" value="Ank_2"/>
    <property type="match status" value="1"/>
</dbReference>
<evidence type="ECO:0000313" key="5">
    <source>
        <dbReference type="Proteomes" id="UP000243579"/>
    </source>
</evidence>
<dbReference type="STRING" id="1202772.A0A1V9YV82"/>
<feature type="repeat" description="ANK" evidence="3">
    <location>
        <begin position="39"/>
        <end position="71"/>
    </location>
</feature>
<gene>
    <name evidence="4" type="ORF">ACHHYP_06271</name>
</gene>
<name>A0A1V9YV82_ACHHY</name>
<keyword evidence="5" id="KW-1185">Reference proteome</keyword>
<dbReference type="PANTHER" id="PTHR24171:SF9">
    <property type="entry name" value="ANKYRIN REPEAT DOMAIN-CONTAINING PROTEIN 39"/>
    <property type="match status" value="1"/>
</dbReference>
<dbReference type="AlphaFoldDB" id="A0A1V9YV82"/>
<dbReference type="PROSITE" id="PS50088">
    <property type="entry name" value="ANK_REPEAT"/>
    <property type="match status" value="2"/>
</dbReference>
<evidence type="ECO:0000256" key="2">
    <source>
        <dbReference type="ARBA" id="ARBA00023043"/>
    </source>
</evidence>
<dbReference type="PRINTS" id="PR01415">
    <property type="entry name" value="ANKYRIN"/>
</dbReference>
<keyword evidence="2 3" id="KW-0040">ANK repeat</keyword>
<comment type="caution">
    <text evidence="4">The sequence shown here is derived from an EMBL/GenBank/DDBJ whole genome shotgun (WGS) entry which is preliminary data.</text>
</comment>
<accession>A0A1V9YV82</accession>
<evidence type="ECO:0000313" key="4">
    <source>
        <dbReference type="EMBL" id="OQR89470.1"/>
    </source>
</evidence>
<dbReference type="OrthoDB" id="19174at2759"/>
<dbReference type="EMBL" id="JNBR01000812">
    <property type="protein sequence ID" value="OQR89470.1"/>
    <property type="molecule type" value="Genomic_DNA"/>
</dbReference>
<dbReference type="Proteomes" id="UP000243579">
    <property type="component" value="Unassembled WGS sequence"/>
</dbReference>
<dbReference type="InterPro" id="IPR002110">
    <property type="entry name" value="Ankyrin_rpt"/>
</dbReference>
<dbReference type="Gene3D" id="1.25.40.20">
    <property type="entry name" value="Ankyrin repeat-containing domain"/>
    <property type="match status" value="1"/>
</dbReference>
<dbReference type="PROSITE" id="PS50297">
    <property type="entry name" value="ANK_REP_REGION"/>
    <property type="match status" value="2"/>
</dbReference>
<protein>
    <submittedName>
        <fullName evidence="4">Uncharacterized protein</fullName>
    </submittedName>
</protein>
<dbReference type="SMART" id="SM00248">
    <property type="entry name" value="ANK"/>
    <property type="match status" value="2"/>
</dbReference>